<evidence type="ECO:0000313" key="2">
    <source>
        <dbReference type="EMBL" id="MCP9564405.1"/>
    </source>
</evidence>
<protein>
    <submittedName>
        <fullName evidence="2">Uncharacterized protein</fullName>
    </submittedName>
</protein>
<dbReference type="EMBL" id="JANDWZ010000014">
    <property type="protein sequence ID" value="MCP9564405.1"/>
    <property type="molecule type" value="Genomic_DNA"/>
</dbReference>
<dbReference type="Proteomes" id="UP001205531">
    <property type="component" value="Unassembled WGS sequence"/>
</dbReference>
<gene>
    <name evidence="2" type="ORF">NNC64_07460</name>
</gene>
<sequence>MGKGENGYEKYMADDPTGINHVLDELYGVVFNEASAVLSFDEPDIYFDCAYELAIRMRLQKYPHRYLKPIDVENAVRARVAELLGQESCPDKSDDCRLICWLGYAIIRLQGDNSEYLKDFADNLLEYLVDWQSCSTYHYTRDIDELLDEFIEKEGNIRNRNLDPQPMPVEELCARKDFQISFRKKLCELDLISLLKIYRDAQSQAKFHEFLVLNHVTNPDDYHLKARIEEGEFSGLSAGKADTYEEKFKVAMQEIELLRQQNKQLIEILTDLKEKYAPDDPPGNDFSEFKLHRFNFTDKDAQLMKENVGKDFTFSFTGKDIDEGFVLGLSTKMIGLFCDLGNMVVDPREIDDELYPGAKRLLEIFFDSKQFLEQFGDQDLSEYGKLLRNCDKLRKQHREEQEQEKNAQQQNMQLMQAGVADAKNVTIINGNKIERSYGTNYNLESGASVVADEGMPSKKLQAVLTMADGLGELSNKEIPFELEIQANSLDPNIQVTPINPDNVYISSRPAKGGKR</sequence>
<feature type="coiled-coil region" evidence="1">
    <location>
        <begin position="383"/>
        <end position="418"/>
    </location>
</feature>
<evidence type="ECO:0000313" key="3">
    <source>
        <dbReference type="Proteomes" id="UP001205531"/>
    </source>
</evidence>
<keyword evidence="1" id="KW-0175">Coiled coil</keyword>
<evidence type="ECO:0000256" key="1">
    <source>
        <dbReference type="SAM" id="Coils"/>
    </source>
</evidence>
<accession>A0AAW5IN43</accession>
<feature type="coiled-coil region" evidence="1">
    <location>
        <begin position="241"/>
        <end position="275"/>
    </location>
</feature>
<name>A0AAW5IN43_9BACT</name>
<organism evidence="2 3">
    <name type="scientific">Segatella copri</name>
    <dbReference type="NCBI Taxonomy" id="165179"/>
    <lineage>
        <taxon>Bacteria</taxon>
        <taxon>Pseudomonadati</taxon>
        <taxon>Bacteroidota</taxon>
        <taxon>Bacteroidia</taxon>
        <taxon>Bacteroidales</taxon>
        <taxon>Prevotellaceae</taxon>
        <taxon>Segatella</taxon>
    </lineage>
</organism>
<dbReference type="AlphaFoldDB" id="A0AAW5IN43"/>
<dbReference type="RefSeq" id="WP_254952339.1">
    <property type="nucleotide sequence ID" value="NZ_JANDWY010000015.1"/>
</dbReference>
<reference evidence="2" key="1">
    <citation type="submission" date="2022-07" db="EMBL/GenBank/DDBJ databases">
        <title>Prevotella copri.</title>
        <authorList>
            <person name="Yang C."/>
        </authorList>
    </citation>
    <scope>NUCLEOTIDE SEQUENCE</scope>
    <source>
        <strain evidence="2">HF2107</strain>
    </source>
</reference>
<proteinExistence type="predicted"/>
<comment type="caution">
    <text evidence="2">The sequence shown here is derived from an EMBL/GenBank/DDBJ whole genome shotgun (WGS) entry which is preliminary data.</text>
</comment>